<keyword evidence="17" id="KW-1185">Reference proteome</keyword>
<feature type="disulfide bond" evidence="10">
    <location>
        <begin position="180"/>
        <end position="199"/>
    </location>
</feature>
<gene>
    <name evidence="16" type="ORF">KP79_PYT23800</name>
</gene>
<feature type="region of interest" description="Disordered" evidence="12">
    <location>
        <begin position="43"/>
        <end position="102"/>
    </location>
</feature>
<name>A0A210PER7_MIZYE</name>
<keyword evidence="9 11" id="KW-0357">Heparan sulfate</keyword>
<comment type="subcellular location">
    <subcellularLocation>
        <location evidence="1 11">Membrane</location>
        <topology evidence="1 11">Single-pass type I membrane protein</topology>
    </subcellularLocation>
</comment>
<evidence type="ECO:0000256" key="6">
    <source>
        <dbReference type="ARBA" id="ARBA00023136"/>
    </source>
</evidence>
<keyword evidence="14" id="KW-0732">Signal</keyword>
<keyword evidence="7 10" id="KW-1015">Disulfide bond</keyword>
<feature type="compositionally biased region" description="Polar residues" evidence="12">
    <location>
        <begin position="92"/>
        <end position="101"/>
    </location>
</feature>
<organism evidence="16 17">
    <name type="scientific">Mizuhopecten yessoensis</name>
    <name type="common">Japanese scallop</name>
    <name type="synonym">Patinopecten yessoensis</name>
    <dbReference type="NCBI Taxonomy" id="6573"/>
    <lineage>
        <taxon>Eukaryota</taxon>
        <taxon>Metazoa</taxon>
        <taxon>Spiralia</taxon>
        <taxon>Lophotrochozoa</taxon>
        <taxon>Mollusca</taxon>
        <taxon>Bivalvia</taxon>
        <taxon>Autobranchia</taxon>
        <taxon>Pteriomorphia</taxon>
        <taxon>Pectinida</taxon>
        <taxon>Pectinoidea</taxon>
        <taxon>Pectinidae</taxon>
        <taxon>Mizuhopecten</taxon>
    </lineage>
</organism>
<evidence type="ECO:0000256" key="2">
    <source>
        <dbReference type="ARBA" id="ARBA00005343"/>
    </source>
</evidence>
<comment type="function">
    <text evidence="11">Cell surface proteoglycan.</text>
</comment>
<evidence type="ECO:0000256" key="4">
    <source>
        <dbReference type="ARBA" id="ARBA00022974"/>
    </source>
</evidence>
<feature type="domain" description="Thyroglobulin type-1" evidence="15">
    <location>
        <begin position="177"/>
        <end position="238"/>
    </location>
</feature>
<protein>
    <recommendedName>
        <fullName evidence="11">Syndecan</fullName>
    </recommendedName>
</protein>
<evidence type="ECO:0000256" key="10">
    <source>
        <dbReference type="PROSITE-ProRule" id="PRU00500"/>
    </source>
</evidence>
<dbReference type="SUPFAM" id="SSF57610">
    <property type="entry name" value="Thyroglobulin type-1 domain"/>
    <property type="match status" value="2"/>
</dbReference>
<evidence type="ECO:0000313" key="17">
    <source>
        <dbReference type="Proteomes" id="UP000242188"/>
    </source>
</evidence>
<dbReference type="GO" id="GO:0009986">
    <property type="term" value="C:cell surface"/>
    <property type="evidence" value="ECO:0007669"/>
    <property type="project" value="TreeGrafter"/>
</dbReference>
<evidence type="ECO:0000256" key="12">
    <source>
        <dbReference type="SAM" id="MobiDB-lite"/>
    </source>
</evidence>
<feature type="region of interest" description="Disordered" evidence="12">
    <location>
        <begin position="248"/>
        <end position="332"/>
    </location>
</feature>
<evidence type="ECO:0000256" key="13">
    <source>
        <dbReference type="SAM" id="Phobius"/>
    </source>
</evidence>
<proteinExistence type="inferred from homology"/>
<dbReference type="Pfam" id="PF00086">
    <property type="entry name" value="Thyroglobulin_1"/>
    <property type="match status" value="2"/>
</dbReference>
<keyword evidence="6 13" id="KW-0472">Membrane</keyword>
<keyword evidence="8 11" id="KW-0325">Glycoprotein</keyword>
<dbReference type="Gene3D" id="4.10.800.10">
    <property type="entry name" value="Thyroglobulin type-1"/>
    <property type="match status" value="2"/>
</dbReference>
<evidence type="ECO:0000256" key="11">
    <source>
        <dbReference type="RuleBase" id="RU000649"/>
    </source>
</evidence>
<dbReference type="EMBL" id="NEDP02076745">
    <property type="protein sequence ID" value="OWF34979.1"/>
    <property type="molecule type" value="Genomic_DNA"/>
</dbReference>
<keyword evidence="3 11" id="KW-0812">Transmembrane</keyword>
<accession>A0A210PER7</accession>
<feature type="chain" id="PRO_5012916651" description="Syndecan" evidence="14">
    <location>
        <begin position="21"/>
        <end position="400"/>
    </location>
</feature>
<evidence type="ECO:0000256" key="7">
    <source>
        <dbReference type="ARBA" id="ARBA00023157"/>
    </source>
</evidence>
<evidence type="ECO:0000256" key="14">
    <source>
        <dbReference type="SAM" id="SignalP"/>
    </source>
</evidence>
<evidence type="ECO:0000256" key="9">
    <source>
        <dbReference type="ARBA" id="ARBA00023207"/>
    </source>
</evidence>
<dbReference type="PROSITE" id="PS00484">
    <property type="entry name" value="THYROGLOBULIN_1_1"/>
    <property type="match status" value="2"/>
</dbReference>
<dbReference type="GO" id="GO:0016020">
    <property type="term" value="C:membrane"/>
    <property type="evidence" value="ECO:0007669"/>
    <property type="project" value="UniProtKB-SubCell"/>
</dbReference>
<dbReference type="InterPro" id="IPR036857">
    <property type="entry name" value="Thyroglobulin_1_sf"/>
</dbReference>
<comment type="similarity">
    <text evidence="2 11">Belongs to the syndecan proteoglycan family.</text>
</comment>
<dbReference type="AlphaFoldDB" id="A0A210PER7"/>
<dbReference type="InterPro" id="IPR001050">
    <property type="entry name" value="Syndecan"/>
</dbReference>
<dbReference type="PROSITE" id="PS51257">
    <property type="entry name" value="PROKAR_LIPOPROTEIN"/>
    <property type="match status" value="1"/>
</dbReference>
<feature type="signal peptide" evidence="14">
    <location>
        <begin position="1"/>
        <end position="20"/>
    </location>
</feature>
<reference evidence="16 17" key="1">
    <citation type="journal article" date="2017" name="Nat. Ecol. Evol.">
        <title>Scallop genome provides insights into evolution of bilaterian karyotype and development.</title>
        <authorList>
            <person name="Wang S."/>
            <person name="Zhang J."/>
            <person name="Jiao W."/>
            <person name="Li J."/>
            <person name="Xun X."/>
            <person name="Sun Y."/>
            <person name="Guo X."/>
            <person name="Huan P."/>
            <person name="Dong B."/>
            <person name="Zhang L."/>
            <person name="Hu X."/>
            <person name="Sun X."/>
            <person name="Wang J."/>
            <person name="Zhao C."/>
            <person name="Wang Y."/>
            <person name="Wang D."/>
            <person name="Huang X."/>
            <person name="Wang R."/>
            <person name="Lv J."/>
            <person name="Li Y."/>
            <person name="Zhang Z."/>
            <person name="Liu B."/>
            <person name="Lu W."/>
            <person name="Hui Y."/>
            <person name="Liang J."/>
            <person name="Zhou Z."/>
            <person name="Hou R."/>
            <person name="Li X."/>
            <person name="Liu Y."/>
            <person name="Li H."/>
            <person name="Ning X."/>
            <person name="Lin Y."/>
            <person name="Zhao L."/>
            <person name="Xing Q."/>
            <person name="Dou J."/>
            <person name="Li Y."/>
            <person name="Mao J."/>
            <person name="Guo H."/>
            <person name="Dou H."/>
            <person name="Li T."/>
            <person name="Mu C."/>
            <person name="Jiang W."/>
            <person name="Fu Q."/>
            <person name="Fu X."/>
            <person name="Miao Y."/>
            <person name="Liu J."/>
            <person name="Yu Q."/>
            <person name="Li R."/>
            <person name="Liao H."/>
            <person name="Li X."/>
            <person name="Kong Y."/>
            <person name="Jiang Z."/>
            <person name="Chourrout D."/>
            <person name="Li R."/>
            <person name="Bao Z."/>
        </authorList>
    </citation>
    <scope>NUCLEOTIDE SEQUENCE [LARGE SCALE GENOMIC DNA]</scope>
    <source>
        <strain evidence="16 17">PY_sf001</strain>
    </source>
</reference>
<feature type="transmembrane region" description="Helical" evidence="13">
    <location>
        <begin position="343"/>
        <end position="368"/>
    </location>
</feature>
<comment type="caution">
    <text evidence="16">The sequence shown here is derived from an EMBL/GenBank/DDBJ whole genome shotgun (WGS) entry which is preliminary data.</text>
</comment>
<keyword evidence="5 13" id="KW-1133">Transmembrane helix</keyword>
<evidence type="ECO:0000256" key="1">
    <source>
        <dbReference type="ARBA" id="ARBA00004479"/>
    </source>
</evidence>
<dbReference type="PANTHER" id="PTHR10915:SF1">
    <property type="entry name" value="SYNDECAN"/>
    <property type="match status" value="1"/>
</dbReference>
<dbReference type="Proteomes" id="UP000242188">
    <property type="component" value="Unassembled WGS sequence"/>
</dbReference>
<dbReference type="SMART" id="SM00211">
    <property type="entry name" value="TY"/>
    <property type="match status" value="2"/>
</dbReference>
<dbReference type="STRING" id="6573.A0A210PER7"/>
<dbReference type="OrthoDB" id="10044468at2759"/>
<evidence type="ECO:0000256" key="3">
    <source>
        <dbReference type="ARBA" id="ARBA00022692"/>
    </source>
</evidence>
<feature type="compositionally biased region" description="Acidic residues" evidence="12">
    <location>
        <begin position="58"/>
        <end position="78"/>
    </location>
</feature>
<feature type="domain" description="Thyroglobulin type-1" evidence="15">
    <location>
        <begin position="102"/>
        <end position="171"/>
    </location>
</feature>
<sequence length="400" mass="44661">MVWKLLFLTVAVLMLGSCTANFKRNRRSERLTRDLIDIDSKEDDAEVEHNGSGNGVIDSDDEDLFEGSANDDDEDDIEISGSGLDKGFIGDDTTQPQSTRPFSECEQLRNSIKDPDYARRMKSFVPRCTLDGAFERLQCRGEPGIDECWCVFPNGNRVEGTTMHGPKTPDCQFGSTLKKCVYLLLKNSWGVLGTYRPRCTIDGEFEDIQCFEGDCWCVDNMGIERLYTRVHKSSTPVCQATTEKTTATMVKSTPEPVNTKTNKPKDKTDRNNKGYVVDPDVHYIDPEFGLGSTPGPELEPISKPSDVDVEIGGPDETEEEDDHSSNDLSAQSESEMKILTKPFVMGAVIAGAVVGLLGAILLVMFIVYRMRKKDEGSYALEEQKFTNYSYMKAPEKEFYA</sequence>
<feature type="compositionally biased region" description="Basic and acidic residues" evidence="12">
    <location>
        <begin position="263"/>
        <end position="272"/>
    </location>
</feature>
<dbReference type="PROSITE" id="PS51162">
    <property type="entry name" value="THYROGLOBULIN_1_2"/>
    <property type="match status" value="2"/>
</dbReference>
<evidence type="ECO:0000313" key="16">
    <source>
        <dbReference type="EMBL" id="OWF34979.1"/>
    </source>
</evidence>
<feature type="compositionally biased region" description="Acidic residues" evidence="12">
    <location>
        <begin position="307"/>
        <end position="322"/>
    </location>
</feature>
<dbReference type="PROSITE" id="PS00964">
    <property type="entry name" value="SYNDECAN"/>
    <property type="match status" value="1"/>
</dbReference>
<dbReference type="InterPro" id="IPR030479">
    <property type="entry name" value="Syndecan_CS"/>
</dbReference>
<comment type="caution">
    <text evidence="10">Lacks conserved residue(s) required for the propagation of feature annotation.</text>
</comment>
<dbReference type="InterPro" id="IPR027789">
    <property type="entry name" value="Syndecan/Neurexin_dom"/>
</dbReference>
<dbReference type="GO" id="GO:0016477">
    <property type="term" value="P:cell migration"/>
    <property type="evidence" value="ECO:0007669"/>
    <property type="project" value="TreeGrafter"/>
</dbReference>
<dbReference type="PANTHER" id="PTHR10915">
    <property type="entry name" value="SYNDECAN"/>
    <property type="match status" value="1"/>
</dbReference>
<evidence type="ECO:0000256" key="8">
    <source>
        <dbReference type="ARBA" id="ARBA00023180"/>
    </source>
</evidence>
<evidence type="ECO:0000259" key="15">
    <source>
        <dbReference type="PROSITE" id="PS51162"/>
    </source>
</evidence>
<dbReference type="InterPro" id="IPR000716">
    <property type="entry name" value="Thyroglobulin_1"/>
</dbReference>
<keyword evidence="4 11" id="KW-0654">Proteoglycan</keyword>
<dbReference type="Pfam" id="PF01034">
    <property type="entry name" value="Syndecan"/>
    <property type="match status" value="1"/>
</dbReference>
<evidence type="ECO:0000256" key="5">
    <source>
        <dbReference type="ARBA" id="ARBA00022989"/>
    </source>
</evidence>
<dbReference type="CDD" id="cd00191">
    <property type="entry name" value="TY"/>
    <property type="match status" value="2"/>
</dbReference>